<proteinExistence type="predicted"/>
<feature type="domain" description="RRM" evidence="3">
    <location>
        <begin position="646"/>
        <end position="729"/>
    </location>
</feature>
<dbReference type="PANTHER" id="PTHR24030:SF0">
    <property type="entry name" value="PROTEIN CMSS1"/>
    <property type="match status" value="1"/>
</dbReference>
<dbReference type="PANTHER" id="PTHR24030">
    <property type="entry name" value="PROTEIN CMSS1"/>
    <property type="match status" value="1"/>
</dbReference>
<feature type="compositionally biased region" description="Basic and acidic residues" evidence="2">
    <location>
        <begin position="554"/>
        <end position="582"/>
    </location>
</feature>
<keyword evidence="5" id="KW-1185">Reference proteome</keyword>
<dbReference type="Proteomes" id="UP000028545">
    <property type="component" value="Unassembled WGS sequence"/>
</dbReference>
<feature type="compositionally biased region" description="Basic and acidic residues" evidence="2">
    <location>
        <begin position="756"/>
        <end position="770"/>
    </location>
</feature>
<dbReference type="SUPFAM" id="SSF52540">
    <property type="entry name" value="P-loop containing nucleoside triphosphate hydrolases"/>
    <property type="match status" value="1"/>
</dbReference>
<dbReference type="Pfam" id="PF00076">
    <property type="entry name" value="RRM_1"/>
    <property type="match status" value="1"/>
</dbReference>
<dbReference type="GO" id="GO:0005634">
    <property type="term" value="C:nucleus"/>
    <property type="evidence" value="ECO:0007669"/>
    <property type="project" value="TreeGrafter"/>
</dbReference>
<dbReference type="OrthoDB" id="1929311at2759"/>
<dbReference type="PROSITE" id="PS50102">
    <property type="entry name" value="RRM"/>
    <property type="match status" value="1"/>
</dbReference>
<dbReference type="CDD" id="cd12400">
    <property type="entry name" value="RRM_Nop6"/>
    <property type="match status" value="1"/>
</dbReference>
<dbReference type="InterPro" id="IPR027417">
    <property type="entry name" value="P-loop_NTPase"/>
</dbReference>
<name>A0A084FVV3_PSEDA</name>
<feature type="compositionally biased region" description="Basic residues" evidence="2">
    <location>
        <begin position="18"/>
        <end position="27"/>
    </location>
</feature>
<feature type="region of interest" description="Disordered" evidence="2">
    <location>
        <begin position="472"/>
        <end position="640"/>
    </location>
</feature>
<sequence>MSTSRPNKRPAESDSTSSKKKRRRKAKGSAEDDELIDLELGVNGAIAKMDNQLLADHLAQRLSRFGTDLSPVELSDLSISAASIKDTTSWKEQRITDKFPDFLEKFADEPESLGKAPKPCGTPHTLIVTGGGLRAANVVRAVRKFQSKNNTVAKLFAKHMKIEEQISFLGKSRAGIGVGTPARLAELIENGALSLTRLERVVVDASHVDQKKRGVMDMKDTMIPLARLLSRKELKDRNGYKEGKLGVIREHDAVADSDIRVTTSQVPATPVTTSGGYSLSSYTAECLCSKIASETETTAWPATATEVGEPAQVNVTSVVDSPVPDESHTTYSAVRSLKVVTVTVTVSRGSPPEILTEAIPSHNLTGTPLPTTTFKSVRPCPHHGNGESSSDASLDTPKATLSTTVFNGTITEVPTEQPTATGTDDSHMGVEAAPEASSAGQFGMGGDLFNPLVWAFISIYQNMGKRNRESLGETSAQAYNGEKTKKRRKDGDGSEKKRNKRLRELKKDIADLPEADAEDVAEKEAVVSGGDAVNGKGEGEVLSKKAEKKRRKKEQAEREAQEVNGEEEKIVVDEDESKSKEGKKSKKSKKKAKKAAAAAAEEEEEEEDGGVKVTEQESPKNGAPAEEGADEEGENEAGKKGKAPRFIVFVGNLPYSATAESIRAHFASLNPSAVRCLTKRDDPTKCRGCAFIEFSSSNNMRTCLDKMHHSTFEDGKSKARKINVELTAGGGGKTNYRMDKIKKKNEKLNVNRLKRIEREKEEKKLAKTEEATNGSGGMEESMHPSRRARM</sequence>
<dbReference type="KEGG" id="sapo:SAPIO_CDS9879"/>
<dbReference type="SUPFAM" id="SSF54928">
    <property type="entry name" value="RNA-binding domain, RBD"/>
    <property type="match status" value="1"/>
</dbReference>
<keyword evidence="1" id="KW-0694">RNA-binding</keyword>
<dbReference type="Gene3D" id="3.40.50.300">
    <property type="entry name" value="P-loop containing nucleotide triphosphate hydrolases"/>
    <property type="match status" value="1"/>
</dbReference>
<reference evidence="4 5" key="1">
    <citation type="journal article" date="2014" name="Genome Announc.">
        <title>Draft genome sequence of the pathogenic fungus Scedosporium apiospermum.</title>
        <authorList>
            <person name="Vandeputte P."/>
            <person name="Ghamrawi S."/>
            <person name="Rechenmann M."/>
            <person name="Iltis A."/>
            <person name="Giraud S."/>
            <person name="Fleury M."/>
            <person name="Thornton C."/>
            <person name="Delhaes L."/>
            <person name="Meyer W."/>
            <person name="Papon N."/>
            <person name="Bouchara J.P."/>
        </authorList>
    </citation>
    <scope>NUCLEOTIDE SEQUENCE [LARGE SCALE GENOMIC DNA]</scope>
    <source>
        <strain evidence="4 5">IHEM 14462</strain>
    </source>
</reference>
<dbReference type="SMART" id="SM00360">
    <property type="entry name" value="RRM"/>
    <property type="match status" value="1"/>
</dbReference>
<dbReference type="GO" id="GO:0030686">
    <property type="term" value="C:90S preribosome"/>
    <property type="evidence" value="ECO:0007669"/>
    <property type="project" value="TreeGrafter"/>
</dbReference>
<dbReference type="InterPro" id="IPR012677">
    <property type="entry name" value="Nucleotide-bd_a/b_plait_sf"/>
</dbReference>
<dbReference type="EMBL" id="JOWA01000154">
    <property type="protein sequence ID" value="KEZ39215.1"/>
    <property type="molecule type" value="Genomic_DNA"/>
</dbReference>
<evidence type="ECO:0000256" key="1">
    <source>
        <dbReference type="PROSITE-ProRule" id="PRU00176"/>
    </source>
</evidence>
<dbReference type="HOGENOM" id="CLU_355315_0_0_1"/>
<dbReference type="InterPro" id="IPR034228">
    <property type="entry name" value="Nop6_RRM"/>
</dbReference>
<dbReference type="Gene3D" id="3.30.70.330">
    <property type="match status" value="1"/>
</dbReference>
<feature type="compositionally biased region" description="Polar residues" evidence="2">
    <location>
        <begin position="386"/>
        <end position="423"/>
    </location>
</feature>
<feature type="region of interest" description="Disordered" evidence="2">
    <location>
        <begin position="373"/>
        <end position="438"/>
    </location>
</feature>
<dbReference type="InterPro" id="IPR032704">
    <property type="entry name" value="Cms1"/>
</dbReference>
<organism evidence="4 5">
    <name type="scientific">Pseudallescheria apiosperma</name>
    <name type="common">Scedosporium apiospermum</name>
    <dbReference type="NCBI Taxonomy" id="563466"/>
    <lineage>
        <taxon>Eukaryota</taxon>
        <taxon>Fungi</taxon>
        <taxon>Dikarya</taxon>
        <taxon>Ascomycota</taxon>
        <taxon>Pezizomycotina</taxon>
        <taxon>Sordariomycetes</taxon>
        <taxon>Hypocreomycetidae</taxon>
        <taxon>Microascales</taxon>
        <taxon>Microascaceae</taxon>
        <taxon>Scedosporium</taxon>
    </lineage>
</organism>
<feature type="compositionally biased region" description="Basic residues" evidence="2">
    <location>
        <begin position="583"/>
        <end position="594"/>
    </location>
</feature>
<dbReference type="FunFam" id="3.30.70.330:FF:000376">
    <property type="entry name" value="Putative RNA binding protein"/>
    <property type="match status" value="1"/>
</dbReference>
<dbReference type="AlphaFoldDB" id="A0A084FVV3"/>
<evidence type="ECO:0000313" key="4">
    <source>
        <dbReference type="EMBL" id="KEZ39215.1"/>
    </source>
</evidence>
<evidence type="ECO:0000259" key="3">
    <source>
        <dbReference type="PROSITE" id="PS50102"/>
    </source>
</evidence>
<dbReference type="GO" id="GO:0003723">
    <property type="term" value="F:RNA binding"/>
    <property type="evidence" value="ECO:0007669"/>
    <property type="project" value="UniProtKB-UniRule"/>
</dbReference>
<dbReference type="RefSeq" id="XP_016639014.1">
    <property type="nucleotide sequence ID" value="XM_016791170.1"/>
</dbReference>
<dbReference type="InterPro" id="IPR035979">
    <property type="entry name" value="RBD_domain_sf"/>
</dbReference>
<feature type="region of interest" description="Disordered" evidence="2">
    <location>
        <begin position="1"/>
        <end position="31"/>
    </location>
</feature>
<dbReference type="Pfam" id="PF14617">
    <property type="entry name" value="CMS1"/>
    <property type="match status" value="1"/>
</dbReference>
<comment type="caution">
    <text evidence="4">The sequence shown here is derived from an EMBL/GenBank/DDBJ whole genome shotgun (WGS) entry which is preliminary data.</text>
</comment>
<dbReference type="InterPro" id="IPR000504">
    <property type="entry name" value="RRM_dom"/>
</dbReference>
<gene>
    <name evidence="4" type="ORF">SAPIO_CDS9879</name>
</gene>
<dbReference type="OMA" id="WAFISIY"/>
<evidence type="ECO:0000256" key="2">
    <source>
        <dbReference type="SAM" id="MobiDB-lite"/>
    </source>
</evidence>
<dbReference type="VEuPathDB" id="FungiDB:SAPIO_CDS9879"/>
<accession>A0A084FVV3</accession>
<protein>
    <recommendedName>
        <fullName evidence="3">RRM domain-containing protein</fullName>
    </recommendedName>
</protein>
<dbReference type="GeneID" id="27728951"/>
<evidence type="ECO:0000313" key="5">
    <source>
        <dbReference type="Proteomes" id="UP000028545"/>
    </source>
</evidence>
<feature type="region of interest" description="Disordered" evidence="2">
    <location>
        <begin position="756"/>
        <end position="790"/>
    </location>
</feature>